<dbReference type="GO" id="GO:0004766">
    <property type="term" value="F:spermidine synthase activity"/>
    <property type="evidence" value="ECO:0007669"/>
    <property type="project" value="UniProtKB-EC"/>
</dbReference>
<keyword evidence="6" id="KW-0472">Membrane</keyword>
<dbReference type="AlphaFoldDB" id="A0A0S2HUT8"/>
<evidence type="ECO:0000256" key="6">
    <source>
        <dbReference type="SAM" id="Phobius"/>
    </source>
</evidence>
<dbReference type="InterPro" id="IPR036259">
    <property type="entry name" value="MFS_trans_sf"/>
</dbReference>
<feature type="transmembrane region" description="Helical" evidence="6">
    <location>
        <begin position="118"/>
        <end position="138"/>
    </location>
</feature>
<feature type="transmembrane region" description="Helical" evidence="6">
    <location>
        <begin position="12"/>
        <end position="31"/>
    </location>
</feature>
<sequence length="833" mass="92864">MTKHSYHKISLIPQIVVFFAGFSFLVFEISWNRILSLYLGSTVFASTLVLATFMGGLGFGGMFWGRYINRLKPNKHLLAALFGIIGLLGVVNYLLFSFGLPGLYETMAGTGVVLRESIVYLVAFVMLIVSAFFMGGILPTIAKILIRGNDQIKHHMGHIYGLETLGSTLGGLITGFIFLGQLGQLETVAAGTFVMLMLAFVAWRFMPLPAVDEASVPDREAKKKKPAADWRRPALMLTFMCGLAVIALQVIWVRMLKVYLTNTSYTFSLIASLVIAGLFAGSWYYKSGRNKVAAPGKRISLLYILLAALSVFGLIVLLNLPEAMLFPLHDVFNTHFTRLLIIPVVVSIIVILPVAAVSGYAFPFAVDLYTQSYQNVGRNVGRIMLANALGSFVGPLIAAFLFIPLAGTGRSILLVAILLFLALVFTLRHLPESDRKNPRIMALVSIALLFLVTISGLHMRILPPSFHLEDKKVLHYNEAVQGTLVVGEMSEGNNSVKSTYVNNASVIGSSYDAIKAVKMVGHMPFFAGLQAKKALIVGFGIGVTTSAIASHDEIEQIDCVELVPGLKKAAKYYSALNNNIVNDPRLTIHGDDGRHFLQSTSETYDLISSDPTHPVLGSGNLYTTAYFELYKKHLNPGGMVTQYLPLHKLNRDDLLGLIKTFHHVFPHTVVWLGHYHAVLMGSTDPVKIDFEKWSSRIADFPKDPYFYANPYHLAANLIFDPLAIEDFPKEIKINTDNRSYVEFFDFSVFREENLPQNLAYLNFNRDGVFRVFHNIPDTMKMKRFIEANKMMTRGLEGMLTNDKRLLYNQLQKAIRIAPENEELPFLLKLYFRE</sequence>
<keyword evidence="2 5" id="KW-0808">Transferase</keyword>
<evidence type="ECO:0000256" key="3">
    <source>
        <dbReference type="ARBA" id="ARBA00023066"/>
    </source>
</evidence>
<feature type="transmembrane region" description="Helical" evidence="6">
    <location>
        <begin position="301"/>
        <end position="320"/>
    </location>
</feature>
<feature type="transmembrane region" description="Helical" evidence="6">
    <location>
        <begin position="188"/>
        <end position="206"/>
    </location>
</feature>
<keyword evidence="6" id="KW-1133">Transmembrane helix</keyword>
<dbReference type="CDD" id="cd06174">
    <property type="entry name" value="MFS"/>
    <property type="match status" value="1"/>
</dbReference>
<evidence type="ECO:0000313" key="9">
    <source>
        <dbReference type="Proteomes" id="UP000064893"/>
    </source>
</evidence>
<evidence type="ECO:0000256" key="4">
    <source>
        <dbReference type="ARBA" id="ARBA00023115"/>
    </source>
</evidence>
<proteinExistence type="inferred from homology"/>
<dbReference type="InterPro" id="IPR030374">
    <property type="entry name" value="PABS"/>
</dbReference>
<comment type="similarity">
    <text evidence="1">Belongs to the spermidine/spermine synthase family.</text>
</comment>
<evidence type="ECO:0000313" key="8">
    <source>
        <dbReference type="EMBL" id="ALO13754.1"/>
    </source>
</evidence>
<feature type="active site" description="Proton acceptor" evidence="5">
    <location>
        <position position="610"/>
    </location>
</feature>
<feature type="transmembrane region" description="Helical" evidence="6">
    <location>
        <begin position="234"/>
        <end position="253"/>
    </location>
</feature>
<dbReference type="PANTHER" id="PTHR11558:SF11">
    <property type="entry name" value="SPERMIDINE SYNTHASE"/>
    <property type="match status" value="1"/>
</dbReference>
<dbReference type="InterPro" id="IPR001045">
    <property type="entry name" value="Spermi_synthase"/>
</dbReference>
<evidence type="ECO:0000259" key="7">
    <source>
        <dbReference type="PROSITE" id="PS51006"/>
    </source>
</evidence>
<dbReference type="STRING" id="1307839.L21SP5_00072"/>
<dbReference type="KEGG" id="blq:L21SP5_00072"/>
<evidence type="ECO:0000256" key="2">
    <source>
        <dbReference type="ARBA" id="ARBA00022679"/>
    </source>
</evidence>
<evidence type="ECO:0000256" key="1">
    <source>
        <dbReference type="ARBA" id="ARBA00007867"/>
    </source>
</evidence>
<keyword evidence="3" id="KW-0745">Spermidine biosynthesis</keyword>
<dbReference type="GO" id="GO:0005829">
    <property type="term" value="C:cytosol"/>
    <property type="evidence" value="ECO:0007669"/>
    <property type="project" value="TreeGrafter"/>
</dbReference>
<gene>
    <name evidence="8" type="primary">speE_1</name>
    <name evidence="8" type="ORF">L21SP5_00072</name>
</gene>
<dbReference type="InterPro" id="IPR029063">
    <property type="entry name" value="SAM-dependent_MTases_sf"/>
</dbReference>
<name>A0A0S2HUT8_9BACT</name>
<dbReference type="Gene3D" id="1.20.1250.20">
    <property type="entry name" value="MFS general substrate transporter like domains"/>
    <property type="match status" value="1"/>
</dbReference>
<dbReference type="EMBL" id="CP013118">
    <property type="protein sequence ID" value="ALO13754.1"/>
    <property type="molecule type" value="Genomic_DNA"/>
</dbReference>
<feature type="transmembrane region" description="Helical" evidence="6">
    <location>
        <begin position="440"/>
        <end position="459"/>
    </location>
</feature>
<dbReference type="Proteomes" id="UP000064893">
    <property type="component" value="Chromosome"/>
</dbReference>
<dbReference type="SUPFAM" id="SSF53335">
    <property type="entry name" value="S-adenosyl-L-methionine-dependent methyltransferases"/>
    <property type="match status" value="1"/>
</dbReference>
<dbReference type="Gene3D" id="3.40.50.150">
    <property type="entry name" value="Vaccinia Virus protein VP39"/>
    <property type="match status" value="1"/>
</dbReference>
<dbReference type="GO" id="GO:0008295">
    <property type="term" value="P:spermidine biosynthetic process"/>
    <property type="evidence" value="ECO:0007669"/>
    <property type="project" value="UniProtKB-KW"/>
</dbReference>
<dbReference type="Pfam" id="PF01564">
    <property type="entry name" value="Spermine_synth"/>
    <property type="match status" value="1"/>
</dbReference>
<feature type="domain" description="PABS" evidence="7">
    <location>
        <begin position="447"/>
        <end position="692"/>
    </location>
</feature>
<feature type="transmembrane region" description="Helical" evidence="6">
    <location>
        <begin position="340"/>
        <end position="362"/>
    </location>
</feature>
<feature type="transmembrane region" description="Helical" evidence="6">
    <location>
        <begin position="43"/>
        <end position="65"/>
    </location>
</feature>
<dbReference type="RefSeq" id="WP_057951391.1">
    <property type="nucleotide sequence ID" value="NZ_CP013118.1"/>
</dbReference>
<keyword evidence="4 5" id="KW-0620">Polyamine biosynthesis</keyword>
<dbReference type="NCBIfam" id="NF037959">
    <property type="entry name" value="MFS_SpdSyn"/>
    <property type="match status" value="2"/>
</dbReference>
<feature type="transmembrane region" description="Helical" evidence="6">
    <location>
        <begin position="159"/>
        <end position="182"/>
    </location>
</feature>
<feature type="transmembrane region" description="Helical" evidence="6">
    <location>
        <begin position="77"/>
        <end position="98"/>
    </location>
</feature>
<keyword evidence="6" id="KW-0812">Transmembrane</keyword>
<feature type="transmembrane region" description="Helical" evidence="6">
    <location>
        <begin position="265"/>
        <end position="285"/>
    </location>
</feature>
<dbReference type="PANTHER" id="PTHR11558">
    <property type="entry name" value="SPERMIDINE/SPERMINE SYNTHASE"/>
    <property type="match status" value="1"/>
</dbReference>
<evidence type="ECO:0000256" key="5">
    <source>
        <dbReference type="PROSITE-ProRule" id="PRU00354"/>
    </source>
</evidence>
<feature type="transmembrane region" description="Helical" evidence="6">
    <location>
        <begin position="411"/>
        <end position="428"/>
    </location>
</feature>
<dbReference type="SUPFAM" id="SSF103473">
    <property type="entry name" value="MFS general substrate transporter"/>
    <property type="match status" value="1"/>
</dbReference>
<accession>A0A0S2HUT8</accession>
<dbReference type="CDD" id="cd02440">
    <property type="entry name" value="AdoMet_MTases"/>
    <property type="match status" value="1"/>
</dbReference>
<dbReference type="PROSITE" id="PS51006">
    <property type="entry name" value="PABS_2"/>
    <property type="match status" value="1"/>
</dbReference>
<dbReference type="EC" id="2.5.1.16" evidence="8"/>
<feature type="transmembrane region" description="Helical" evidence="6">
    <location>
        <begin position="383"/>
        <end position="405"/>
    </location>
</feature>
<keyword evidence="9" id="KW-1185">Reference proteome</keyword>
<dbReference type="OrthoDB" id="9793120at2"/>
<organism evidence="8 9">
    <name type="scientific">Salinivirga cyanobacteriivorans</name>
    <dbReference type="NCBI Taxonomy" id="1307839"/>
    <lineage>
        <taxon>Bacteria</taxon>
        <taxon>Pseudomonadati</taxon>
        <taxon>Bacteroidota</taxon>
        <taxon>Bacteroidia</taxon>
        <taxon>Bacteroidales</taxon>
        <taxon>Salinivirgaceae</taxon>
        <taxon>Salinivirga</taxon>
    </lineage>
</organism>
<protein>
    <submittedName>
        <fullName evidence="8">Spermidine synthase</fullName>
        <ecNumber evidence="8">2.5.1.16</ecNumber>
    </submittedName>
</protein>
<reference evidence="8 9" key="1">
    <citation type="submission" date="2015-11" db="EMBL/GenBank/DDBJ databases">
        <title>Description and complete genome sequence of a novel strain predominating in hypersaline microbial mats and representing a new family of the Bacteriodetes phylum.</title>
        <authorList>
            <person name="Spring S."/>
            <person name="Bunk B."/>
            <person name="Sproer C."/>
            <person name="Klenk H.-P."/>
        </authorList>
    </citation>
    <scope>NUCLEOTIDE SEQUENCE [LARGE SCALE GENOMIC DNA]</scope>
    <source>
        <strain evidence="8 9">L21-Spi-D4</strain>
    </source>
</reference>